<dbReference type="InterPro" id="IPR024029">
    <property type="entry name" value="Pyridox_Oxase_FMN-dep"/>
</dbReference>
<dbReference type="NCBIfam" id="TIGR04025">
    <property type="entry name" value="PPOX_FMN_DR2398"/>
    <property type="match status" value="1"/>
</dbReference>
<feature type="domain" description="Pyridoxamine 5'-phosphate oxidase N-terminal" evidence="1">
    <location>
        <begin position="40"/>
        <end position="151"/>
    </location>
</feature>
<gene>
    <name evidence="2" type="ORF">RQP53_10490</name>
</gene>
<keyword evidence="3" id="KW-1185">Reference proteome</keyword>
<evidence type="ECO:0000313" key="3">
    <source>
        <dbReference type="Proteomes" id="UP001246372"/>
    </source>
</evidence>
<name>A0ABU3PAT6_9BURK</name>
<dbReference type="Pfam" id="PF01243">
    <property type="entry name" value="PNPOx_N"/>
    <property type="match status" value="1"/>
</dbReference>
<dbReference type="InterPro" id="IPR011576">
    <property type="entry name" value="Pyridox_Oxase_N"/>
</dbReference>
<dbReference type="EMBL" id="JAVXZY010000003">
    <property type="protein sequence ID" value="MDT8999694.1"/>
    <property type="molecule type" value="Genomic_DNA"/>
</dbReference>
<dbReference type="SUPFAM" id="SSF50475">
    <property type="entry name" value="FMN-binding split barrel"/>
    <property type="match status" value="1"/>
</dbReference>
<evidence type="ECO:0000313" key="2">
    <source>
        <dbReference type="EMBL" id="MDT8999694.1"/>
    </source>
</evidence>
<accession>A0ABU3PAT6</accession>
<sequence length="196" mass="21944">MLTETKTCEYLVDSEDKLRSLYPGTRFLAVLDELDRTAIKFIEHSPFVVIAACNPDIGIEVSPRGDAPGFVKVLNPHTLVIPDRSGNHRLDCMTGLLKHREIGLMFLAPGLLECLRVKGEASITHDPAVLELFRERNGKLPRTAIVVNVYESFIHCGKAINRGHLWDNSYTVSQETWKLMRGTLENAESSALDLDE</sequence>
<dbReference type="PANTHER" id="PTHR42815:SF2">
    <property type="entry name" value="FAD-BINDING, PUTATIVE (AFU_ORTHOLOGUE AFUA_6G07600)-RELATED"/>
    <property type="match status" value="1"/>
</dbReference>
<comment type="caution">
    <text evidence="2">The sequence shown here is derived from an EMBL/GenBank/DDBJ whole genome shotgun (WGS) entry which is preliminary data.</text>
</comment>
<dbReference type="RefSeq" id="WP_315650251.1">
    <property type="nucleotide sequence ID" value="NZ_JAVXZY010000003.1"/>
</dbReference>
<dbReference type="InterPro" id="IPR012349">
    <property type="entry name" value="Split_barrel_FMN-bd"/>
</dbReference>
<proteinExistence type="predicted"/>
<dbReference type="Gene3D" id="2.30.110.10">
    <property type="entry name" value="Electron Transport, Fmn-binding Protein, Chain A"/>
    <property type="match status" value="1"/>
</dbReference>
<organism evidence="2 3">
    <name type="scientific">Roseateles aquae</name>
    <dbReference type="NCBI Taxonomy" id="3077235"/>
    <lineage>
        <taxon>Bacteria</taxon>
        <taxon>Pseudomonadati</taxon>
        <taxon>Pseudomonadota</taxon>
        <taxon>Betaproteobacteria</taxon>
        <taxon>Burkholderiales</taxon>
        <taxon>Sphaerotilaceae</taxon>
        <taxon>Roseateles</taxon>
    </lineage>
</organism>
<dbReference type="Proteomes" id="UP001246372">
    <property type="component" value="Unassembled WGS sequence"/>
</dbReference>
<dbReference type="PANTHER" id="PTHR42815">
    <property type="entry name" value="FAD-BINDING, PUTATIVE (AFU_ORTHOLOGUE AFUA_6G07600)-RELATED"/>
    <property type="match status" value="1"/>
</dbReference>
<protein>
    <submittedName>
        <fullName evidence="2">Pyridoxamine 5'-phosphate oxidase family protein</fullName>
    </submittedName>
</protein>
<evidence type="ECO:0000259" key="1">
    <source>
        <dbReference type="Pfam" id="PF01243"/>
    </source>
</evidence>
<reference evidence="2" key="1">
    <citation type="submission" date="2023-09" db="EMBL/GenBank/DDBJ databases">
        <title>Paucibacter sp. APW11 Genome sequencing and assembly.</title>
        <authorList>
            <person name="Kim I."/>
        </authorList>
    </citation>
    <scope>NUCLEOTIDE SEQUENCE</scope>
    <source>
        <strain evidence="2">APW11</strain>
    </source>
</reference>